<dbReference type="AlphaFoldDB" id="A0A9X1ZNL8"/>
<evidence type="ECO:0000256" key="3">
    <source>
        <dbReference type="ARBA" id="ARBA00023163"/>
    </source>
</evidence>
<dbReference type="InterPro" id="IPR016032">
    <property type="entry name" value="Sig_transdc_resp-reg_C-effctor"/>
</dbReference>
<evidence type="ECO:0000256" key="1">
    <source>
        <dbReference type="ARBA" id="ARBA00023015"/>
    </source>
</evidence>
<dbReference type="InterPro" id="IPR000792">
    <property type="entry name" value="Tscrpt_reg_LuxR_C"/>
</dbReference>
<dbReference type="PROSITE" id="PS00622">
    <property type="entry name" value="HTH_LUXR_1"/>
    <property type="match status" value="1"/>
</dbReference>
<dbReference type="InterPro" id="IPR036388">
    <property type="entry name" value="WH-like_DNA-bd_sf"/>
</dbReference>
<keyword evidence="1" id="KW-0805">Transcription regulation</keyword>
<dbReference type="PANTHER" id="PTHR44688">
    <property type="entry name" value="DNA-BINDING TRANSCRIPTIONAL ACTIVATOR DEVR_DOSR"/>
    <property type="match status" value="1"/>
</dbReference>
<sequence length="232" mass="25683">MSVQNEQCIYIVSTNDTWKAVVAAILASRFDTQKIIQQQNTENLFQLTSDTIVILDNATFATNAVNGIPPIQRGGQWLLVNATHIDEANVAEIISKGFSGLITTELTLEMLIRALRTIENKQLWFSRDAMSLALKVLVNSSETSQHSLNQLGDKYLLSCREKQVFFHLLNGSSNKEIANQLHLSLCTVKCHVSSILLKTGKRSRSQINSLLMESENSSAQSAAAANICFQRA</sequence>
<dbReference type="SUPFAM" id="SSF46894">
    <property type="entry name" value="C-terminal effector domain of the bipartite response regulators"/>
    <property type="match status" value="1"/>
</dbReference>
<dbReference type="CDD" id="cd06170">
    <property type="entry name" value="LuxR_C_like"/>
    <property type="match status" value="1"/>
</dbReference>
<feature type="domain" description="HTH luxR-type" evidence="4">
    <location>
        <begin position="150"/>
        <end position="215"/>
    </location>
</feature>
<evidence type="ECO:0000313" key="6">
    <source>
        <dbReference type="Proteomes" id="UP001139293"/>
    </source>
</evidence>
<accession>A0A9X1ZNL8</accession>
<dbReference type="GO" id="GO:0003677">
    <property type="term" value="F:DNA binding"/>
    <property type="evidence" value="ECO:0007669"/>
    <property type="project" value="UniProtKB-KW"/>
</dbReference>
<keyword evidence="6" id="KW-1185">Reference proteome</keyword>
<reference evidence="5" key="1">
    <citation type="submission" date="2022-01" db="EMBL/GenBank/DDBJ databases">
        <title>Whole genome-based taxonomy of the Shewanellaceae.</title>
        <authorList>
            <person name="Martin-Rodriguez A.J."/>
        </authorList>
    </citation>
    <scope>NUCLEOTIDE SEQUENCE</scope>
    <source>
        <strain evidence="5">KCTC 23973</strain>
    </source>
</reference>
<evidence type="ECO:0000259" key="4">
    <source>
        <dbReference type="PROSITE" id="PS50043"/>
    </source>
</evidence>
<organism evidence="5 6">
    <name type="scientific">Shewanella pneumatophori</name>
    <dbReference type="NCBI Taxonomy" id="314092"/>
    <lineage>
        <taxon>Bacteria</taxon>
        <taxon>Pseudomonadati</taxon>
        <taxon>Pseudomonadota</taxon>
        <taxon>Gammaproteobacteria</taxon>
        <taxon>Alteromonadales</taxon>
        <taxon>Shewanellaceae</taxon>
        <taxon>Shewanella</taxon>
    </lineage>
</organism>
<keyword evidence="3" id="KW-0804">Transcription</keyword>
<proteinExistence type="predicted"/>
<evidence type="ECO:0000313" key="5">
    <source>
        <dbReference type="EMBL" id="MCL1139041.1"/>
    </source>
</evidence>
<dbReference type="PROSITE" id="PS50043">
    <property type="entry name" value="HTH_LUXR_2"/>
    <property type="match status" value="1"/>
</dbReference>
<protein>
    <submittedName>
        <fullName evidence="5">LuxR C-terminal-related transcriptional regulator</fullName>
    </submittedName>
</protein>
<gene>
    <name evidence="5" type="ORF">L2740_10855</name>
</gene>
<dbReference type="Gene3D" id="1.10.10.10">
    <property type="entry name" value="Winged helix-like DNA-binding domain superfamily/Winged helix DNA-binding domain"/>
    <property type="match status" value="1"/>
</dbReference>
<dbReference type="SMART" id="SM00421">
    <property type="entry name" value="HTH_LUXR"/>
    <property type="match status" value="1"/>
</dbReference>
<dbReference type="PANTHER" id="PTHR44688:SF16">
    <property type="entry name" value="DNA-BINDING TRANSCRIPTIONAL ACTIVATOR DEVR_DOSR"/>
    <property type="match status" value="1"/>
</dbReference>
<dbReference type="Pfam" id="PF00196">
    <property type="entry name" value="GerE"/>
    <property type="match status" value="1"/>
</dbReference>
<comment type="caution">
    <text evidence="5">The sequence shown here is derived from an EMBL/GenBank/DDBJ whole genome shotgun (WGS) entry which is preliminary data.</text>
</comment>
<dbReference type="RefSeq" id="WP_248950203.1">
    <property type="nucleotide sequence ID" value="NZ_JAKILB010000006.1"/>
</dbReference>
<keyword evidence="2" id="KW-0238">DNA-binding</keyword>
<dbReference type="Gene3D" id="3.40.50.2300">
    <property type="match status" value="1"/>
</dbReference>
<name>A0A9X1ZNL8_9GAMM</name>
<dbReference type="GO" id="GO:0006355">
    <property type="term" value="P:regulation of DNA-templated transcription"/>
    <property type="evidence" value="ECO:0007669"/>
    <property type="project" value="InterPro"/>
</dbReference>
<dbReference type="EMBL" id="JAKILB010000006">
    <property type="protein sequence ID" value="MCL1139041.1"/>
    <property type="molecule type" value="Genomic_DNA"/>
</dbReference>
<evidence type="ECO:0000256" key="2">
    <source>
        <dbReference type="ARBA" id="ARBA00023125"/>
    </source>
</evidence>
<dbReference type="PRINTS" id="PR00038">
    <property type="entry name" value="HTHLUXR"/>
</dbReference>
<dbReference type="Proteomes" id="UP001139293">
    <property type="component" value="Unassembled WGS sequence"/>
</dbReference>